<accession>A0A369K7N0</accession>
<evidence type="ECO:0000313" key="2">
    <source>
        <dbReference type="Proteomes" id="UP000076154"/>
    </source>
</evidence>
<dbReference type="EMBL" id="LUEZ02000004">
    <property type="protein sequence ID" value="RDB30629.1"/>
    <property type="molecule type" value="Genomic_DNA"/>
</dbReference>
<dbReference type="STRING" id="39966.A0A369K7N0"/>
<keyword evidence="2" id="KW-1185">Reference proteome</keyword>
<dbReference type="InterPro" id="IPR032675">
    <property type="entry name" value="LRR_dom_sf"/>
</dbReference>
<dbReference type="Gene3D" id="3.80.10.10">
    <property type="entry name" value="Ribonuclease Inhibitor"/>
    <property type="match status" value="1"/>
</dbReference>
<name>A0A369K7N0_HYPMA</name>
<protein>
    <submittedName>
        <fullName evidence="1">Uncharacterized protein</fullName>
    </submittedName>
</protein>
<dbReference type="PROSITE" id="PS51257">
    <property type="entry name" value="PROKAR_LIPOPROTEIN"/>
    <property type="match status" value="1"/>
</dbReference>
<reference evidence="1" key="1">
    <citation type="submission" date="2018-04" db="EMBL/GenBank/DDBJ databases">
        <title>Whole genome sequencing of Hypsizygus marmoreus.</title>
        <authorList>
            <person name="Choi I.-G."/>
            <person name="Min B."/>
            <person name="Kim J.-G."/>
            <person name="Kim S."/>
            <person name="Oh Y.-L."/>
            <person name="Kong W.-S."/>
            <person name="Park H."/>
            <person name="Jeong J."/>
            <person name="Song E.-S."/>
        </authorList>
    </citation>
    <scope>NUCLEOTIDE SEQUENCE [LARGE SCALE GENOMIC DNA]</scope>
    <source>
        <strain evidence="1">51987-8</strain>
    </source>
</reference>
<dbReference type="Proteomes" id="UP000076154">
    <property type="component" value="Unassembled WGS sequence"/>
</dbReference>
<dbReference type="OrthoDB" id="3365698at2759"/>
<dbReference type="SUPFAM" id="SSF52047">
    <property type="entry name" value="RNI-like"/>
    <property type="match status" value="1"/>
</dbReference>
<evidence type="ECO:0000313" key="1">
    <source>
        <dbReference type="EMBL" id="RDB30629.1"/>
    </source>
</evidence>
<proteinExistence type="predicted"/>
<dbReference type="InParanoid" id="A0A369K7N0"/>
<gene>
    <name evidence="1" type="ORF">Hypma_005813</name>
</gene>
<sequence>MDAQSSRLPPSGPSDNVIHDLSNTLLSALACITSRIPSDDGRLVLRDLALFDADIIRSIERTHCAQRVLYSTWEKVREFILTVESIMAPISPCLPPSHPRGDPSLLIYGQVCRQWRRAALMSPSLWSSIHIAIPQTLDNHKAEKLKNLINLVLERSIMCSLEIRLVIFPVAIPGESWPPQVTNDWALRTVFKPLLLHAHRWKDIELDITFIALKALFNDNPLSLLPAPRLETFHVTGEFGMHDTMRLLNNPLRPHISFASTPALRKVSLFHVGLLASTASSFAWDQLDELSLVGFFPGHFLFDSITTLQSCAKLTRCRLATSEHTRGFLNGVPIVLESLQYLHIDEHGVPDGGGDIYLHMVCPNLRELAIHFVVPARHNIQHHHLFWTRDSITTFLIHSPRLRRLELWDPPLDIGGLVQVLTIVPSLTHLTVGDLGSVCSFGNQLLHELTLPCSSSQESLLKHLEFIHIASRSFSEHFVVTLVESRQRKAESKFHHLQLHSPGTGLVSRLNHSLQKYRDSGLLLEISGSWYVFAYRCSS</sequence>
<dbReference type="AlphaFoldDB" id="A0A369K7N0"/>
<organism evidence="1 2">
    <name type="scientific">Hypsizygus marmoreus</name>
    <name type="common">White beech mushroom</name>
    <name type="synonym">Agaricus marmoreus</name>
    <dbReference type="NCBI Taxonomy" id="39966"/>
    <lineage>
        <taxon>Eukaryota</taxon>
        <taxon>Fungi</taxon>
        <taxon>Dikarya</taxon>
        <taxon>Basidiomycota</taxon>
        <taxon>Agaricomycotina</taxon>
        <taxon>Agaricomycetes</taxon>
        <taxon>Agaricomycetidae</taxon>
        <taxon>Agaricales</taxon>
        <taxon>Tricholomatineae</taxon>
        <taxon>Lyophyllaceae</taxon>
        <taxon>Hypsizygus</taxon>
    </lineage>
</organism>
<comment type="caution">
    <text evidence="1">The sequence shown here is derived from an EMBL/GenBank/DDBJ whole genome shotgun (WGS) entry which is preliminary data.</text>
</comment>